<dbReference type="SUPFAM" id="SSF51735">
    <property type="entry name" value="NAD(P)-binding Rossmann-fold domains"/>
    <property type="match status" value="1"/>
</dbReference>
<dbReference type="PROSITE" id="PS00061">
    <property type="entry name" value="ADH_SHORT"/>
    <property type="match status" value="1"/>
</dbReference>
<comment type="catalytic activity">
    <reaction evidence="10">
        <text>an 11beta-hydroxysteroid + NAD(+) = an 11-oxosteroid + NADH + H(+)</text>
        <dbReference type="Rhea" id="RHEA:53116"/>
        <dbReference type="ChEBI" id="CHEBI:15378"/>
        <dbReference type="ChEBI" id="CHEBI:35346"/>
        <dbReference type="ChEBI" id="CHEBI:47787"/>
        <dbReference type="ChEBI" id="CHEBI:57540"/>
        <dbReference type="ChEBI" id="CHEBI:57945"/>
    </reaction>
    <physiologicalReaction direction="left-to-right" evidence="10">
        <dbReference type="Rhea" id="RHEA:53117"/>
    </physiologicalReaction>
</comment>
<keyword evidence="15" id="KW-1185">Reference proteome</keyword>
<protein>
    <recommendedName>
        <fullName evidence="6">11-beta-hydroxysteroid dehydrogenase type 2</fullName>
    </recommendedName>
    <alternativeName>
        <fullName evidence="7">Corticosteroid 11-beta-dehydrogenase isozyme 2</fullName>
    </alternativeName>
    <alternativeName>
        <fullName evidence="8">NAD-dependent 11-beta-hydroxysteroid dehydrogenase</fullName>
    </alternativeName>
</protein>
<sequence length="482" mass="51323">MDAGWDTRLSLVLQNQPCGWPAGPGPSSSVIPLTDPHCYPTAPSAQGPGAQSRCPPWHWAALDGAQVGGGLLGGGPAWVVGAFAFPGAVRSGMASSRLGREGVCLSLFPRAQDVEAAAGPGCRQRAALGTLTLSLSLLWPLAGCDSGFGKQAAHHLDSMGFKVFASVLDLESAGAQELRQRCSPSLTLLQMDLTKPEDIRKAQQLVQPQTASTGLWGLVNNAGFDDTIADAELSPLCKFRTCMDVNFFGTLELTKALLPLLRSARGRIVTVSSPAGDMPYPCLAAYGASKAALTLLMDTFRSELEPWGVKVSVILPGYFKTGTSCDPAYWHEKKEQLLASLPADLLQAYGEDYIHEINKQFVKFMKTANEDLSSVVNSITDALISASPAARYYPGAGMWLIYFIHHYLPSVIRDLFLKTFFINQKLPRALQPKHQNGTGAGWARSSGTTPGPQPAPAPFHPLTGAGHSPRAAWGKQNGSGPG</sequence>
<keyword evidence="4" id="KW-0443">Lipid metabolism</keyword>
<keyword evidence="3" id="KW-0560">Oxidoreductase</keyword>
<keyword evidence="5" id="KW-0753">Steroid metabolism</keyword>
<evidence type="ECO:0000313" key="14">
    <source>
        <dbReference type="Ensembl" id="ENSGAGP00000025981.1"/>
    </source>
</evidence>
<evidence type="ECO:0000256" key="3">
    <source>
        <dbReference type="ARBA" id="ARBA00023002"/>
    </source>
</evidence>
<dbReference type="Pfam" id="PF00106">
    <property type="entry name" value="adh_short"/>
    <property type="match status" value="1"/>
</dbReference>
<evidence type="ECO:0000256" key="12">
    <source>
        <dbReference type="ARBA" id="ARBA00048774"/>
    </source>
</evidence>
<evidence type="ECO:0000256" key="9">
    <source>
        <dbReference type="ARBA" id="ARBA00047650"/>
    </source>
</evidence>
<dbReference type="GO" id="GO:0070523">
    <property type="term" value="F:11-beta-hydroxysteroid dehydrogenase (NAD+) activity"/>
    <property type="evidence" value="ECO:0007669"/>
    <property type="project" value="TreeGrafter"/>
</dbReference>
<reference evidence="14" key="2">
    <citation type="submission" date="2025-08" db="UniProtKB">
        <authorList>
            <consortium name="Ensembl"/>
        </authorList>
    </citation>
    <scope>IDENTIFICATION</scope>
</reference>
<name>A0A452IDS6_9SAUR</name>
<feature type="region of interest" description="Disordered" evidence="13">
    <location>
        <begin position="432"/>
        <end position="482"/>
    </location>
</feature>
<comment type="catalytic activity">
    <reaction evidence="11">
        <text>11beta,17beta-dihydroxyandrost-4-ene-3-one + NAD(+) = 17beta-hydroxyandrost-4-ene-3,11-dione + NADH + H(+)</text>
        <dbReference type="Rhea" id="RHEA:69368"/>
        <dbReference type="ChEBI" id="CHEBI:15378"/>
        <dbReference type="ChEBI" id="CHEBI:34133"/>
        <dbReference type="ChEBI" id="CHEBI:57540"/>
        <dbReference type="ChEBI" id="CHEBI:57945"/>
        <dbReference type="ChEBI" id="CHEBI:81481"/>
    </reaction>
    <physiologicalReaction direction="left-to-right" evidence="11">
        <dbReference type="Rhea" id="RHEA:69369"/>
    </physiologicalReaction>
</comment>
<dbReference type="AlphaFoldDB" id="A0A452IDS6"/>
<evidence type="ECO:0000256" key="1">
    <source>
        <dbReference type="ARBA" id="ARBA00004854"/>
    </source>
</evidence>
<evidence type="ECO:0000256" key="13">
    <source>
        <dbReference type="SAM" id="MobiDB-lite"/>
    </source>
</evidence>
<dbReference type="PANTHER" id="PTHR43313">
    <property type="entry name" value="SHORT-CHAIN DEHYDROGENASE/REDUCTASE FAMILY 9C"/>
    <property type="match status" value="1"/>
</dbReference>
<evidence type="ECO:0000256" key="11">
    <source>
        <dbReference type="ARBA" id="ARBA00048218"/>
    </source>
</evidence>
<dbReference type="STRING" id="38772.ENSGAGP00000025981"/>
<comment type="catalytic activity">
    <reaction evidence="9">
        <text>11beta-hydroxyandrost-4-ene-3,17-dione + NAD(+) = androst-4-ene-3,11,17-trione + NADH + H(+)</text>
        <dbReference type="Rhea" id="RHEA:69408"/>
        <dbReference type="ChEBI" id="CHEBI:2495"/>
        <dbReference type="ChEBI" id="CHEBI:15378"/>
        <dbReference type="ChEBI" id="CHEBI:27967"/>
        <dbReference type="ChEBI" id="CHEBI:57540"/>
        <dbReference type="ChEBI" id="CHEBI:57945"/>
    </reaction>
    <physiologicalReaction direction="left-to-right" evidence="9">
        <dbReference type="Rhea" id="RHEA:69409"/>
    </physiologicalReaction>
</comment>
<evidence type="ECO:0000313" key="15">
    <source>
        <dbReference type="Proteomes" id="UP000291020"/>
    </source>
</evidence>
<organism evidence="14 15">
    <name type="scientific">Gopherus agassizii</name>
    <name type="common">Agassiz's desert tortoise</name>
    <dbReference type="NCBI Taxonomy" id="38772"/>
    <lineage>
        <taxon>Eukaryota</taxon>
        <taxon>Metazoa</taxon>
        <taxon>Chordata</taxon>
        <taxon>Craniata</taxon>
        <taxon>Vertebrata</taxon>
        <taxon>Euteleostomi</taxon>
        <taxon>Archelosauria</taxon>
        <taxon>Testudinata</taxon>
        <taxon>Testudines</taxon>
        <taxon>Cryptodira</taxon>
        <taxon>Durocryptodira</taxon>
        <taxon>Testudinoidea</taxon>
        <taxon>Testudinidae</taxon>
        <taxon>Gopherus</taxon>
    </lineage>
</organism>
<dbReference type="PANTHER" id="PTHR43313:SF2">
    <property type="entry name" value="11-BETA-HYDROXYSTEROID DEHYDROGENASE TYPE 2"/>
    <property type="match status" value="1"/>
</dbReference>
<comment type="pathway">
    <text evidence="1">Steroid metabolism.</text>
</comment>
<dbReference type="InterPro" id="IPR020904">
    <property type="entry name" value="Sc_DH/Rdtase_CS"/>
</dbReference>
<dbReference type="InterPro" id="IPR002347">
    <property type="entry name" value="SDR_fam"/>
</dbReference>
<evidence type="ECO:0000256" key="6">
    <source>
        <dbReference type="ARBA" id="ARBA00040320"/>
    </source>
</evidence>
<dbReference type="PRINTS" id="PR00081">
    <property type="entry name" value="GDHRDH"/>
</dbReference>
<evidence type="ECO:0000256" key="4">
    <source>
        <dbReference type="ARBA" id="ARBA00023098"/>
    </source>
</evidence>
<comment type="similarity">
    <text evidence="2">Belongs to the short-chain dehydrogenases/reductases (SDR) family.</text>
</comment>
<dbReference type="Ensembl" id="ENSGAGT00000029549.1">
    <property type="protein sequence ID" value="ENSGAGP00000025981.1"/>
    <property type="gene ID" value="ENSGAGG00000018965.1"/>
</dbReference>
<reference evidence="15" key="1">
    <citation type="journal article" date="2017" name="PLoS ONE">
        <title>The Agassiz's desert tortoise genome provides a resource for the conservation of a threatened species.</title>
        <authorList>
            <person name="Tollis M."/>
            <person name="DeNardo D.F."/>
            <person name="Cornelius J.A."/>
            <person name="Dolby G.A."/>
            <person name="Edwards T."/>
            <person name="Henen B.T."/>
            <person name="Karl A.E."/>
            <person name="Murphy R.W."/>
            <person name="Kusumi K."/>
        </authorList>
    </citation>
    <scope>NUCLEOTIDE SEQUENCE [LARGE SCALE GENOMIC DNA]</scope>
</reference>
<evidence type="ECO:0000256" key="10">
    <source>
        <dbReference type="ARBA" id="ARBA00047817"/>
    </source>
</evidence>
<evidence type="ECO:0000256" key="8">
    <source>
        <dbReference type="ARBA" id="ARBA00042028"/>
    </source>
</evidence>
<dbReference type="Gene3D" id="3.40.50.720">
    <property type="entry name" value="NAD(P)-binding Rossmann-like Domain"/>
    <property type="match status" value="1"/>
</dbReference>
<dbReference type="InterPro" id="IPR036291">
    <property type="entry name" value="NAD(P)-bd_dom_sf"/>
</dbReference>
<dbReference type="Proteomes" id="UP000291020">
    <property type="component" value="Unassembled WGS sequence"/>
</dbReference>
<evidence type="ECO:0000256" key="2">
    <source>
        <dbReference type="ARBA" id="ARBA00006484"/>
    </source>
</evidence>
<dbReference type="GO" id="GO:0008211">
    <property type="term" value="P:glucocorticoid metabolic process"/>
    <property type="evidence" value="ECO:0007669"/>
    <property type="project" value="TreeGrafter"/>
</dbReference>
<reference evidence="14" key="3">
    <citation type="submission" date="2025-09" db="UniProtKB">
        <authorList>
            <consortium name="Ensembl"/>
        </authorList>
    </citation>
    <scope>IDENTIFICATION</scope>
</reference>
<comment type="catalytic activity">
    <reaction evidence="12">
        <text>corticosterone + NAD(+) = 11-dehydrocorticosterone + NADH + H(+)</text>
        <dbReference type="Rhea" id="RHEA:42204"/>
        <dbReference type="ChEBI" id="CHEBI:15378"/>
        <dbReference type="ChEBI" id="CHEBI:16827"/>
        <dbReference type="ChEBI" id="CHEBI:57540"/>
        <dbReference type="ChEBI" id="CHEBI:57945"/>
        <dbReference type="ChEBI" id="CHEBI:78600"/>
    </reaction>
    <physiologicalReaction direction="left-to-right" evidence="12">
        <dbReference type="Rhea" id="RHEA:42205"/>
    </physiologicalReaction>
</comment>
<evidence type="ECO:0000256" key="7">
    <source>
        <dbReference type="ARBA" id="ARBA00041540"/>
    </source>
</evidence>
<accession>A0A452IDS6</accession>
<proteinExistence type="inferred from homology"/>
<evidence type="ECO:0000256" key="5">
    <source>
        <dbReference type="ARBA" id="ARBA00023221"/>
    </source>
</evidence>